<proteinExistence type="predicted"/>
<comment type="caution">
    <text evidence="4">The sequence shown here is derived from an EMBL/GenBank/DDBJ whole genome shotgun (WGS) entry which is preliminary data.</text>
</comment>
<dbReference type="PANTHER" id="PTHR46481">
    <property type="entry name" value="ZINC FINGER BED DOMAIN-CONTAINING PROTEIN 4"/>
    <property type="match status" value="1"/>
</dbReference>
<evidence type="ECO:0008006" key="6">
    <source>
        <dbReference type="Google" id="ProtNLM"/>
    </source>
</evidence>
<protein>
    <recommendedName>
        <fullName evidence="6">HAT C-terminal dimerisation domain-containing protein</fullName>
    </recommendedName>
</protein>
<evidence type="ECO:0000313" key="5">
    <source>
        <dbReference type="Proteomes" id="UP000235145"/>
    </source>
</evidence>
<dbReference type="InterPro" id="IPR012337">
    <property type="entry name" value="RNaseH-like_sf"/>
</dbReference>
<sequence length="590" mass="68744">MIIDDEDVLVDHTQIDNKDRKGQTTKKKKKCAKRAACWADYDEVKVNNVQHSKCKWCETVLKTESSENVGELPFKFVENEAFIEYTNALNGKVVLPRRTTVSKRVPDYYVEEKAKLNKFFSNPLTNVHLTTDCWTSSCQRSSYIVVTTHFIDKDWFMHKRVINFKSLDSHRGEDIGHTLLTCLEEWGINNVMTITIDNAISNDKAIEFLMKKLPNLYDWGKQLHVRCIAHILNLLVNDGACKRSLDILGIPLNFQMFKECMKELNVESKKFLCNDSPTRWNSTYELLKIAVELAKVFGKFEVKDPTYVRDVVSPVEKDFKICRAMVGLLEKFKVKTDIISTSTKPMTHHLFAEICDVYMHIRDWGMIDKYEMYWGNLEKLNDFLYFAIVLDPRLKFKFLQQAFEKLIRLKNTREPPILNSEFDNTESYQRQTHAHEDVVMLHDENDFMDDLIVQVDYPSTSTETELTRYLNERSLKYNKYFDILLWWKQNAYLYPILAYMAKDILGLQISIVASEAAFSTSRQILDPYRTNLSANILEALVCTQDWVRKSRNPIVDNIDEVLKDDDVAKELENAINNRGGKGKQPINISE</sequence>
<dbReference type="GO" id="GO:0046983">
    <property type="term" value="F:protein dimerization activity"/>
    <property type="evidence" value="ECO:0007669"/>
    <property type="project" value="InterPro"/>
</dbReference>
<dbReference type="PANTHER" id="PTHR46481:SF7">
    <property type="entry name" value="ZINC FINGER BED DOMAIN-CONTAINING PROTEIN RICESLEEPER 2-LIKE"/>
    <property type="match status" value="1"/>
</dbReference>
<evidence type="ECO:0000256" key="1">
    <source>
        <dbReference type="ARBA" id="ARBA00023125"/>
    </source>
</evidence>
<dbReference type="GO" id="GO:0003677">
    <property type="term" value="F:DNA binding"/>
    <property type="evidence" value="ECO:0007669"/>
    <property type="project" value="UniProtKB-KW"/>
</dbReference>
<evidence type="ECO:0000313" key="4">
    <source>
        <dbReference type="EMBL" id="KAJ0211573.1"/>
    </source>
</evidence>
<dbReference type="Proteomes" id="UP000235145">
    <property type="component" value="Unassembled WGS sequence"/>
</dbReference>
<dbReference type="InterPro" id="IPR008906">
    <property type="entry name" value="HATC_C_dom"/>
</dbReference>
<dbReference type="Pfam" id="PF05699">
    <property type="entry name" value="Dimer_Tnp_hAT"/>
    <property type="match status" value="1"/>
</dbReference>
<feature type="domain" description="HAT C-terminal dimerisation" evidence="2">
    <location>
        <begin position="465"/>
        <end position="547"/>
    </location>
</feature>
<gene>
    <name evidence="4" type="ORF">LSAT_V11C400177550</name>
</gene>
<dbReference type="Pfam" id="PF14372">
    <property type="entry name" value="hAT-like_RNase-H"/>
    <property type="match status" value="1"/>
</dbReference>
<name>A0A9R1VTA3_LACSA</name>
<organism evidence="4 5">
    <name type="scientific">Lactuca sativa</name>
    <name type="common">Garden lettuce</name>
    <dbReference type="NCBI Taxonomy" id="4236"/>
    <lineage>
        <taxon>Eukaryota</taxon>
        <taxon>Viridiplantae</taxon>
        <taxon>Streptophyta</taxon>
        <taxon>Embryophyta</taxon>
        <taxon>Tracheophyta</taxon>
        <taxon>Spermatophyta</taxon>
        <taxon>Magnoliopsida</taxon>
        <taxon>eudicotyledons</taxon>
        <taxon>Gunneridae</taxon>
        <taxon>Pentapetalae</taxon>
        <taxon>asterids</taxon>
        <taxon>campanulids</taxon>
        <taxon>Asterales</taxon>
        <taxon>Asteraceae</taxon>
        <taxon>Cichorioideae</taxon>
        <taxon>Cichorieae</taxon>
        <taxon>Lactucinae</taxon>
        <taxon>Lactuca</taxon>
    </lineage>
</organism>
<dbReference type="SUPFAM" id="SSF53098">
    <property type="entry name" value="Ribonuclease H-like"/>
    <property type="match status" value="1"/>
</dbReference>
<dbReference type="InterPro" id="IPR025525">
    <property type="entry name" value="hAT-like_transposase_RNase-H"/>
</dbReference>
<feature type="domain" description="hAT-like transposase RNase-H fold" evidence="3">
    <location>
        <begin position="340"/>
        <end position="407"/>
    </location>
</feature>
<keyword evidence="5" id="KW-1185">Reference proteome</keyword>
<dbReference type="InterPro" id="IPR052035">
    <property type="entry name" value="ZnF_BED_domain_contain"/>
</dbReference>
<keyword evidence="1" id="KW-0238">DNA-binding</keyword>
<reference evidence="4 5" key="1">
    <citation type="journal article" date="2017" name="Nat. Commun.">
        <title>Genome assembly with in vitro proximity ligation data and whole-genome triplication in lettuce.</title>
        <authorList>
            <person name="Reyes-Chin-Wo S."/>
            <person name="Wang Z."/>
            <person name="Yang X."/>
            <person name="Kozik A."/>
            <person name="Arikit S."/>
            <person name="Song C."/>
            <person name="Xia L."/>
            <person name="Froenicke L."/>
            <person name="Lavelle D.O."/>
            <person name="Truco M.J."/>
            <person name="Xia R."/>
            <person name="Zhu S."/>
            <person name="Xu C."/>
            <person name="Xu H."/>
            <person name="Xu X."/>
            <person name="Cox K."/>
            <person name="Korf I."/>
            <person name="Meyers B.C."/>
            <person name="Michelmore R.W."/>
        </authorList>
    </citation>
    <scope>NUCLEOTIDE SEQUENCE [LARGE SCALE GENOMIC DNA]</scope>
    <source>
        <strain evidence="5">cv. Salinas</strain>
        <tissue evidence="4">Seedlings</tissue>
    </source>
</reference>
<dbReference type="EMBL" id="NBSK02000004">
    <property type="protein sequence ID" value="KAJ0211573.1"/>
    <property type="molecule type" value="Genomic_DNA"/>
</dbReference>
<dbReference type="AlphaFoldDB" id="A0A9R1VTA3"/>
<evidence type="ECO:0000259" key="2">
    <source>
        <dbReference type="Pfam" id="PF05699"/>
    </source>
</evidence>
<evidence type="ECO:0000259" key="3">
    <source>
        <dbReference type="Pfam" id="PF14372"/>
    </source>
</evidence>
<accession>A0A9R1VTA3</accession>